<feature type="region of interest" description="Disordered" evidence="1">
    <location>
        <begin position="1"/>
        <end position="46"/>
    </location>
</feature>
<dbReference type="Proteomes" id="UP001226762">
    <property type="component" value="Unassembled WGS sequence"/>
</dbReference>
<evidence type="ECO:0000313" key="3">
    <source>
        <dbReference type="Proteomes" id="UP001226762"/>
    </source>
</evidence>
<protein>
    <recommendedName>
        <fullName evidence="4">D-galactarate dehydratase</fullName>
    </recommendedName>
</protein>
<keyword evidence="3" id="KW-1185">Reference proteome</keyword>
<dbReference type="AlphaFoldDB" id="A0AAE3WEY4"/>
<evidence type="ECO:0000313" key="2">
    <source>
        <dbReference type="EMBL" id="MDQ2091482.1"/>
    </source>
</evidence>
<sequence>MGNQTIGPEIAGSGQIRPVARPGEGSTVARPPAGARTVSEFDTTSAAEKQSAAAAATAAQASGEGRLLGRTVASLGDPTEPGLWIRTPLVSRPGKGRVVYPVNGKAVQLDLIPIDAPVTAGSRMSLAALRVIEAPLTDLPEVEVYAE</sequence>
<reference evidence="2" key="1">
    <citation type="submission" date="2022-07" db="EMBL/GenBank/DDBJ databases">
        <authorList>
            <person name="Otstavnykh N."/>
            <person name="Isaeva M."/>
            <person name="Bystritskaya E."/>
        </authorList>
    </citation>
    <scope>NUCLEOTIDE SEQUENCE</scope>
    <source>
        <strain evidence="2">KCTC 52189</strain>
    </source>
</reference>
<evidence type="ECO:0008006" key="4">
    <source>
        <dbReference type="Google" id="ProtNLM"/>
    </source>
</evidence>
<evidence type="ECO:0000256" key="1">
    <source>
        <dbReference type="SAM" id="MobiDB-lite"/>
    </source>
</evidence>
<proteinExistence type="predicted"/>
<name>A0AAE3WEY4_9RHOB</name>
<dbReference type="EMBL" id="JANHAX010000005">
    <property type="protein sequence ID" value="MDQ2091482.1"/>
    <property type="molecule type" value="Genomic_DNA"/>
</dbReference>
<comment type="caution">
    <text evidence="2">The sequence shown here is derived from an EMBL/GenBank/DDBJ whole genome shotgun (WGS) entry which is preliminary data.</text>
</comment>
<reference evidence="2" key="2">
    <citation type="submission" date="2023-02" db="EMBL/GenBank/DDBJ databases">
        <title>'Rhodoalgimonas zhirmunskyi' gen. nov., isolated from a red alga.</title>
        <authorList>
            <person name="Nedashkovskaya O.I."/>
            <person name="Otstavnykh N.Y."/>
            <person name="Bystritskaya E.P."/>
            <person name="Balabanova L.A."/>
            <person name="Isaeva M.P."/>
        </authorList>
    </citation>
    <scope>NUCLEOTIDE SEQUENCE</scope>
    <source>
        <strain evidence="2">KCTC 52189</strain>
    </source>
</reference>
<accession>A0AAE3WEY4</accession>
<organism evidence="2 3">
    <name type="scientific">Marimonas arenosa</name>
    <dbReference type="NCBI Taxonomy" id="1795305"/>
    <lineage>
        <taxon>Bacteria</taxon>
        <taxon>Pseudomonadati</taxon>
        <taxon>Pseudomonadota</taxon>
        <taxon>Alphaproteobacteria</taxon>
        <taxon>Rhodobacterales</taxon>
        <taxon>Paracoccaceae</taxon>
        <taxon>Marimonas</taxon>
    </lineage>
</organism>
<dbReference type="RefSeq" id="WP_306736771.1">
    <property type="nucleotide sequence ID" value="NZ_JANHAX010000005.1"/>
</dbReference>
<gene>
    <name evidence="2" type="ORF">NO357_16395</name>
</gene>